<evidence type="ECO:0000256" key="2">
    <source>
        <dbReference type="ARBA" id="ARBA00022723"/>
    </source>
</evidence>
<dbReference type="SUPFAM" id="SSF54292">
    <property type="entry name" value="2Fe-2S ferredoxin-like"/>
    <property type="match status" value="1"/>
</dbReference>
<dbReference type="InterPro" id="IPR001041">
    <property type="entry name" value="2Fe-2S_ferredoxin-type"/>
</dbReference>
<dbReference type="GO" id="GO:0016491">
    <property type="term" value="F:oxidoreductase activity"/>
    <property type="evidence" value="ECO:0007669"/>
    <property type="project" value="UniProtKB-KW"/>
</dbReference>
<evidence type="ECO:0000256" key="4">
    <source>
        <dbReference type="ARBA" id="ARBA00023004"/>
    </source>
</evidence>
<dbReference type="PANTHER" id="PTHR44379:SF5">
    <property type="entry name" value="OXIDOREDUCTASE WITH IRON-SULFUR SUBUNIT"/>
    <property type="match status" value="1"/>
</dbReference>
<proteinExistence type="predicted"/>
<dbReference type="SUPFAM" id="SSF47741">
    <property type="entry name" value="CO dehydrogenase ISP C-domain like"/>
    <property type="match status" value="1"/>
</dbReference>
<dbReference type="PROSITE" id="PS51085">
    <property type="entry name" value="2FE2S_FER_2"/>
    <property type="match status" value="1"/>
</dbReference>
<keyword evidence="4" id="KW-0408">Iron</keyword>
<keyword evidence="5" id="KW-0411">Iron-sulfur</keyword>
<dbReference type="Gene3D" id="3.10.20.30">
    <property type="match status" value="1"/>
</dbReference>
<evidence type="ECO:0000259" key="6">
    <source>
        <dbReference type="PROSITE" id="PS51085"/>
    </source>
</evidence>
<dbReference type="AlphaFoldDB" id="A0A644THP9"/>
<dbReference type="InterPro" id="IPR002888">
    <property type="entry name" value="2Fe-2S-bd"/>
</dbReference>
<dbReference type="EMBL" id="VSSQ01000032">
    <property type="protein sequence ID" value="MPL66410.1"/>
    <property type="molecule type" value="Genomic_DNA"/>
</dbReference>
<dbReference type="Gene3D" id="1.10.150.120">
    <property type="entry name" value="[2Fe-2S]-binding domain"/>
    <property type="match status" value="1"/>
</dbReference>
<dbReference type="InterPro" id="IPR036884">
    <property type="entry name" value="2Fe-2S-bd_dom_sf"/>
</dbReference>
<dbReference type="GO" id="GO:0051537">
    <property type="term" value="F:2 iron, 2 sulfur cluster binding"/>
    <property type="evidence" value="ECO:0007669"/>
    <property type="project" value="UniProtKB-KW"/>
</dbReference>
<evidence type="ECO:0000256" key="1">
    <source>
        <dbReference type="ARBA" id="ARBA00022714"/>
    </source>
</evidence>
<keyword evidence="2" id="KW-0479">Metal-binding</keyword>
<sequence>MIIDVTVNGVPRHLKSRSGDRLVDMLRKELKLLSLSPDCLQGRCGKCLVFMDGRIVHSCLVPAFKARATTILTFEAIAKNPEVKDIEKAFQITQTQPCPFCRSAKIMAIFDLLSRIPLPGEEDILEALDMVSCPCSDPLGLIQAVKLAAELRNKRKFSREA</sequence>
<dbReference type="InterPro" id="IPR051452">
    <property type="entry name" value="Diverse_Oxidoreductases"/>
</dbReference>
<protein>
    <submittedName>
        <fullName evidence="7">Nicotinate dehydrogenase subunit A</fullName>
        <ecNumber evidence="7">1.17.2.1</ecNumber>
    </submittedName>
</protein>
<evidence type="ECO:0000256" key="3">
    <source>
        <dbReference type="ARBA" id="ARBA00023002"/>
    </source>
</evidence>
<dbReference type="InterPro" id="IPR036010">
    <property type="entry name" value="2Fe-2S_ferredoxin-like_sf"/>
</dbReference>
<evidence type="ECO:0000313" key="7">
    <source>
        <dbReference type="EMBL" id="MPL66410.1"/>
    </source>
</evidence>
<keyword evidence="1" id="KW-0001">2Fe-2S</keyword>
<dbReference type="InterPro" id="IPR012675">
    <property type="entry name" value="Beta-grasp_dom_sf"/>
</dbReference>
<organism evidence="7">
    <name type="scientific">bioreactor metagenome</name>
    <dbReference type="NCBI Taxonomy" id="1076179"/>
    <lineage>
        <taxon>unclassified sequences</taxon>
        <taxon>metagenomes</taxon>
        <taxon>ecological metagenomes</taxon>
    </lineage>
</organism>
<accession>A0A644THP9</accession>
<feature type="domain" description="2Fe-2S ferredoxin-type" evidence="6">
    <location>
        <begin position="1"/>
        <end position="77"/>
    </location>
</feature>
<dbReference type="Pfam" id="PF01799">
    <property type="entry name" value="Fer2_2"/>
    <property type="match status" value="1"/>
</dbReference>
<evidence type="ECO:0000256" key="5">
    <source>
        <dbReference type="ARBA" id="ARBA00023014"/>
    </source>
</evidence>
<name>A0A644THP9_9ZZZZ</name>
<comment type="caution">
    <text evidence="7">The sequence shown here is derived from an EMBL/GenBank/DDBJ whole genome shotgun (WGS) entry which is preliminary data.</text>
</comment>
<gene>
    <name evidence="7" type="primary">nicA_1</name>
    <name evidence="7" type="ORF">SDC9_12084</name>
</gene>
<dbReference type="GO" id="GO:0046872">
    <property type="term" value="F:metal ion binding"/>
    <property type="evidence" value="ECO:0007669"/>
    <property type="project" value="UniProtKB-KW"/>
</dbReference>
<reference evidence="7" key="1">
    <citation type="submission" date="2019-08" db="EMBL/GenBank/DDBJ databases">
        <authorList>
            <person name="Kucharzyk K."/>
            <person name="Murdoch R.W."/>
            <person name="Higgins S."/>
            <person name="Loffler F."/>
        </authorList>
    </citation>
    <scope>NUCLEOTIDE SEQUENCE</scope>
</reference>
<dbReference type="PANTHER" id="PTHR44379">
    <property type="entry name" value="OXIDOREDUCTASE WITH IRON-SULFUR SUBUNIT"/>
    <property type="match status" value="1"/>
</dbReference>
<dbReference type="EC" id="1.17.2.1" evidence="7"/>
<dbReference type="Pfam" id="PF00111">
    <property type="entry name" value="Fer2"/>
    <property type="match status" value="1"/>
</dbReference>
<keyword evidence="3 7" id="KW-0560">Oxidoreductase</keyword>